<evidence type="ECO:0000313" key="5">
    <source>
        <dbReference type="Proteomes" id="UP000001593"/>
    </source>
</evidence>
<dbReference type="InParanoid" id="A8DUX7"/>
<dbReference type="SUPFAM" id="SSF49265">
    <property type="entry name" value="Fibronectin type III"/>
    <property type="match status" value="2"/>
</dbReference>
<dbReference type="AlphaFoldDB" id="A8DUX7"/>
<accession>A8DUX7</accession>
<dbReference type="PhylomeDB" id="A8DUX7"/>
<feature type="domain" description="Fibronectin type-III" evidence="3">
    <location>
        <begin position="131"/>
        <end position="225"/>
    </location>
</feature>
<dbReference type="Gene3D" id="2.60.40.10">
    <property type="entry name" value="Immunoglobulins"/>
    <property type="match status" value="3"/>
</dbReference>
<keyword evidence="5" id="KW-1185">Reference proteome</keyword>
<organism evidence="4 5">
    <name type="scientific">Nematostella vectensis</name>
    <name type="common">Starlet sea anemone</name>
    <dbReference type="NCBI Taxonomy" id="45351"/>
    <lineage>
        <taxon>Eukaryota</taxon>
        <taxon>Metazoa</taxon>
        <taxon>Cnidaria</taxon>
        <taxon>Anthozoa</taxon>
        <taxon>Hexacorallia</taxon>
        <taxon>Actiniaria</taxon>
        <taxon>Edwardsiidae</taxon>
        <taxon>Nematostella</taxon>
    </lineage>
</organism>
<feature type="compositionally biased region" description="Gly residues" evidence="2">
    <location>
        <begin position="10"/>
        <end position="32"/>
    </location>
</feature>
<sequence>MVMVDSAGTSGDGNGGSGGPSGDGNGGSGGASGDERPDRPEVKLMNVTSRSALFQWYDVFSGNLNVTLYTVFYTSIEGNLTVNITDDRHQYRFINLFPATLYTFYATATNCIGTSEPAVIKRVTEEDVPMPPRNVNASAVSSTSIRVTWSVPQRTNGKLTWYKVYYWPTNTSDSEQVMETSGDNTNAVIRYLHPYTNYSMQVQAATAKGPGDRSEVVGPVRTFEDAPSAPRNVSICNITAHAFTVTWLDPAISNGILNNFLVGVQLAENGDKIRNTTLPIGEIKRRDGYSYRVEGLLAYTNYSVQIIAVTSEPGNASTPLPDVPTM</sequence>
<keyword evidence="1" id="KW-0677">Repeat</keyword>
<feature type="domain" description="Fibronectin type-III" evidence="3">
    <location>
        <begin position="36"/>
        <end position="128"/>
    </location>
</feature>
<dbReference type="PROSITE" id="PS50853">
    <property type="entry name" value="FN3"/>
    <property type="match status" value="3"/>
</dbReference>
<reference evidence="4 5" key="1">
    <citation type="journal article" date="2007" name="Science">
        <title>Sea anemone genome reveals ancestral eumetazoan gene repertoire and genomic organization.</title>
        <authorList>
            <person name="Putnam N.H."/>
            <person name="Srivastava M."/>
            <person name="Hellsten U."/>
            <person name="Dirks B."/>
            <person name="Chapman J."/>
            <person name="Salamov A."/>
            <person name="Terry A."/>
            <person name="Shapiro H."/>
            <person name="Lindquist E."/>
            <person name="Kapitonov V.V."/>
            <person name="Jurka J."/>
            <person name="Genikhovich G."/>
            <person name="Grigoriev I.V."/>
            <person name="Lucas S.M."/>
            <person name="Steele R.E."/>
            <person name="Finnerty J.R."/>
            <person name="Technau U."/>
            <person name="Martindale M.Q."/>
            <person name="Rokhsar D.S."/>
        </authorList>
    </citation>
    <scope>NUCLEOTIDE SEQUENCE [LARGE SCALE GENOMIC DNA]</scope>
    <source>
        <strain evidence="5">CH2 X CH6</strain>
    </source>
</reference>
<dbReference type="Pfam" id="PF00041">
    <property type="entry name" value="fn3"/>
    <property type="match status" value="3"/>
</dbReference>
<name>A8DUX7_NEMVE</name>
<dbReference type="InterPro" id="IPR003961">
    <property type="entry name" value="FN3_dom"/>
</dbReference>
<proteinExistence type="predicted"/>
<dbReference type="OMA" id="CNITAHA"/>
<dbReference type="PANTHER" id="PTHR46957">
    <property type="entry name" value="CYTOKINE RECEPTOR"/>
    <property type="match status" value="1"/>
</dbReference>
<evidence type="ECO:0000313" key="4">
    <source>
        <dbReference type="EMBL" id="EDO27335.1"/>
    </source>
</evidence>
<dbReference type="SMART" id="SM00060">
    <property type="entry name" value="FN3"/>
    <property type="match status" value="3"/>
</dbReference>
<dbReference type="InterPro" id="IPR050713">
    <property type="entry name" value="RTP_Phos/Ushers"/>
</dbReference>
<evidence type="ECO:0000259" key="3">
    <source>
        <dbReference type="PROSITE" id="PS50853"/>
    </source>
</evidence>
<dbReference type="InterPro" id="IPR036116">
    <property type="entry name" value="FN3_sf"/>
</dbReference>
<dbReference type="CDD" id="cd00063">
    <property type="entry name" value="FN3"/>
    <property type="match status" value="3"/>
</dbReference>
<feature type="region of interest" description="Disordered" evidence="2">
    <location>
        <begin position="1"/>
        <end position="40"/>
    </location>
</feature>
<gene>
    <name evidence="4" type="ORF">NEMVEDRAFT_v1g224185</name>
</gene>
<dbReference type="STRING" id="45351.A8DUX7"/>
<dbReference type="PANTHER" id="PTHR46957:SF3">
    <property type="entry name" value="CYTOKINE RECEPTOR"/>
    <property type="match status" value="1"/>
</dbReference>
<dbReference type="EMBL" id="DS473420">
    <property type="protein sequence ID" value="EDO27335.1"/>
    <property type="molecule type" value="Genomic_DNA"/>
</dbReference>
<dbReference type="eggNOG" id="KOG3510">
    <property type="taxonomic scope" value="Eukaryota"/>
</dbReference>
<evidence type="ECO:0000256" key="1">
    <source>
        <dbReference type="ARBA" id="ARBA00022737"/>
    </source>
</evidence>
<dbReference type="InterPro" id="IPR013783">
    <property type="entry name" value="Ig-like_fold"/>
</dbReference>
<feature type="domain" description="Fibronectin type-III" evidence="3">
    <location>
        <begin position="229"/>
        <end position="326"/>
    </location>
</feature>
<dbReference type="FunFam" id="2.60.40.10:FF:000028">
    <property type="entry name" value="Neuronal cell adhesion molecule"/>
    <property type="match status" value="1"/>
</dbReference>
<evidence type="ECO:0000256" key="2">
    <source>
        <dbReference type="SAM" id="MobiDB-lite"/>
    </source>
</evidence>
<protein>
    <recommendedName>
        <fullName evidence="3">Fibronectin type-III domain-containing protein</fullName>
    </recommendedName>
</protein>
<dbReference type="GO" id="GO:0016020">
    <property type="term" value="C:membrane"/>
    <property type="evidence" value="ECO:0007669"/>
    <property type="project" value="UniProtKB-SubCell"/>
</dbReference>
<dbReference type="Proteomes" id="UP000001593">
    <property type="component" value="Unassembled WGS sequence"/>
</dbReference>
<dbReference type="HOGENOM" id="CLU_853382_0_0_1"/>